<dbReference type="EMBL" id="HG793136">
    <property type="protein sequence ID" value="CRL19523.1"/>
    <property type="molecule type" value="Genomic_DNA"/>
</dbReference>
<keyword evidence="3" id="KW-1185">Reference proteome</keyword>
<protein>
    <submittedName>
        <fullName evidence="2">Uncharacterized protein</fullName>
    </submittedName>
</protein>
<feature type="compositionally biased region" description="Low complexity" evidence="1">
    <location>
        <begin position="595"/>
        <end position="610"/>
    </location>
</feature>
<dbReference type="Proteomes" id="UP000053732">
    <property type="component" value="Unassembled WGS sequence"/>
</dbReference>
<dbReference type="AlphaFoldDB" id="A0A0G4NZP0"/>
<dbReference type="InterPro" id="IPR022198">
    <property type="entry name" value="DUF3723"/>
</dbReference>
<organism evidence="2 3">
    <name type="scientific">Penicillium camemberti (strain FM 013)</name>
    <dbReference type="NCBI Taxonomy" id="1429867"/>
    <lineage>
        <taxon>Eukaryota</taxon>
        <taxon>Fungi</taxon>
        <taxon>Dikarya</taxon>
        <taxon>Ascomycota</taxon>
        <taxon>Pezizomycotina</taxon>
        <taxon>Eurotiomycetes</taxon>
        <taxon>Eurotiomycetidae</taxon>
        <taxon>Eurotiales</taxon>
        <taxon>Aspergillaceae</taxon>
        <taxon>Penicillium</taxon>
    </lineage>
</organism>
<accession>A0A0G4NZP0</accession>
<evidence type="ECO:0000256" key="1">
    <source>
        <dbReference type="SAM" id="MobiDB-lite"/>
    </source>
</evidence>
<dbReference type="Pfam" id="PF12520">
    <property type="entry name" value="DUF3723"/>
    <property type="match status" value="1"/>
</dbReference>
<name>A0A0G4NZP0_PENC3</name>
<proteinExistence type="predicted"/>
<evidence type="ECO:0000313" key="2">
    <source>
        <dbReference type="EMBL" id="CRL19523.1"/>
    </source>
</evidence>
<dbReference type="STRING" id="1429867.A0A0G4NZP0"/>
<gene>
    <name evidence="2" type="ORF">PCAMFM013_S003g000314</name>
</gene>
<feature type="region of interest" description="Disordered" evidence="1">
    <location>
        <begin position="552"/>
        <end position="610"/>
    </location>
</feature>
<reference evidence="2 3" key="1">
    <citation type="journal article" date="2014" name="Nat. Commun.">
        <title>Multiple recent horizontal transfers of a large genomic region in cheese making fungi.</title>
        <authorList>
            <person name="Cheeseman K."/>
            <person name="Ropars J."/>
            <person name="Renault P."/>
            <person name="Dupont J."/>
            <person name="Gouzy J."/>
            <person name="Branca A."/>
            <person name="Abraham A.L."/>
            <person name="Ceppi M."/>
            <person name="Conseiller E."/>
            <person name="Debuchy R."/>
            <person name="Malagnac F."/>
            <person name="Goarin A."/>
            <person name="Silar P."/>
            <person name="Lacoste S."/>
            <person name="Sallet E."/>
            <person name="Bensimon A."/>
            <person name="Giraud T."/>
            <person name="Brygoo Y."/>
        </authorList>
    </citation>
    <scope>NUCLEOTIDE SEQUENCE [LARGE SCALE GENOMIC DNA]</scope>
    <source>
        <strain evidence="3">FM 013</strain>
    </source>
</reference>
<feature type="region of interest" description="Disordered" evidence="1">
    <location>
        <begin position="475"/>
        <end position="503"/>
    </location>
</feature>
<evidence type="ECO:0000313" key="3">
    <source>
        <dbReference type="Proteomes" id="UP000053732"/>
    </source>
</evidence>
<sequence>MENIDVSNSDLQDFPGSFFLGFARVQIRSFEFGINDEENVLNYLQFFECNGCSRLDPEHHVSAVANQDVFTDAIESQNLSAAAFYDVKNPPVLQLEPGKRLRCIRGHDLLEAAHRYLPPGERWWYTKLYRDDIPKHLEDNIRQNYSISEPASDEIIFRSILLRDSSLERAEANFGSSADYHYVKQVNQNPALRSALKRLARYRGLWRTFTYRKLEYIVSPRCDEEIVHYLTQIYEIWSRLFPGENASLVDALSVELVEGRMPKYSLDDRSTIEDGMRNGLLFPGLESNRDGVLEGLLAVSGRILSLTLLFRDAICLGPPARAMREILPIPRGQTIKAVFLRNWRDWNGKVVIQVSETKFEDISLGPQAENAESMVALATLSQLWLTALRYHLNPRLGRPKKTHNVQPLLEIQGKGVLQQTAKALGLNSGHPPIRDPNLPAFQHVTAVLSGAPDGNSDRRVASWLSKRFQPTITRLNGEEAPFSPNLASDRETQRSSYRSGRPLQREYQHDRQFLFFRSIFYPQESPRSFPTSFAIMRDFFISFFGQPQLPEQLRENSRGLSSPVAEEMSIPVPSRPPSAQPSGGSRYTSAEPHESSVLQNQSSLVQPQQSPGEFHLTSMVSLPPHPEMDSYEWQQDVLLAPGFEEHDSMAPMAKKNKILRLADAKDILSDWFQAIPNRGAIVVLYLFQTHEYIKFHKQAHDIIRSYLDDLVTGRQYYLLALNDDILITVEIEHATDVAIDCGLLFVGNNEAFFPGDKSKDLTRGISQTQLDEHFQL</sequence>